<dbReference type="InterPro" id="IPR036396">
    <property type="entry name" value="Cyt_P450_sf"/>
</dbReference>
<dbReference type="AlphaFoldDB" id="A0A0H2R8K4"/>
<dbReference type="GO" id="GO:0004497">
    <property type="term" value="F:monooxygenase activity"/>
    <property type="evidence" value="ECO:0007669"/>
    <property type="project" value="UniProtKB-KW"/>
</dbReference>
<dbReference type="PRINTS" id="PR00463">
    <property type="entry name" value="EP450I"/>
</dbReference>
<evidence type="ECO:0000256" key="6">
    <source>
        <dbReference type="ARBA" id="ARBA00023002"/>
    </source>
</evidence>
<dbReference type="Pfam" id="PF00067">
    <property type="entry name" value="p450"/>
    <property type="match status" value="1"/>
</dbReference>
<keyword evidence="8 10" id="KW-0503">Monooxygenase</keyword>
<dbReference type="PANTHER" id="PTHR46300">
    <property type="entry name" value="P450, PUTATIVE (EUROFUNG)-RELATED-RELATED"/>
    <property type="match status" value="1"/>
</dbReference>
<evidence type="ECO:0000256" key="2">
    <source>
        <dbReference type="ARBA" id="ARBA00005179"/>
    </source>
</evidence>
<comment type="cofactor">
    <cofactor evidence="1 9">
        <name>heme</name>
        <dbReference type="ChEBI" id="CHEBI:30413"/>
    </cofactor>
</comment>
<dbReference type="GO" id="GO:0005506">
    <property type="term" value="F:iron ion binding"/>
    <property type="evidence" value="ECO:0007669"/>
    <property type="project" value="InterPro"/>
</dbReference>
<dbReference type="Proteomes" id="UP000053477">
    <property type="component" value="Unassembled WGS sequence"/>
</dbReference>
<dbReference type="InterPro" id="IPR002401">
    <property type="entry name" value="Cyt_P450_E_grp-I"/>
</dbReference>
<name>A0A0H2R8K4_9AGAM</name>
<dbReference type="InParanoid" id="A0A0H2R8K4"/>
<dbReference type="PROSITE" id="PS00086">
    <property type="entry name" value="CYTOCHROME_P450"/>
    <property type="match status" value="1"/>
</dbReference>
<evidence type="ECO:0000256" key="1">
    <source>
        <dbReference type="ARBA" id="ARBA00001971"/>
    </source>
</evidence>
<gene>
    <name evidence="11" type="ORF">SCHPADRAFT_945069</name>
</gene>
<dbReference type="InterPro" id="IPR050364">
    <property type="entry name" value="Cytochrome_P450_fung"/>
</dbReference>
<feature type="binding site" description="axial binding residue" evidence="9">
    <location>
        <position position="433"/>
    </location>
    <ligand>
        <name>heme</name>
        <dbReference type="ChEBI" id="CHEBI:30413"/>
    </ligand>
    <ligandPart>
        <name>Fe</name>
        <dbReference type="ChEBI" id="CHEBI:18248"/>
    </ligandPart>
</feature>
<keyword evidence="5 9" id="KW-0479">Metal-binding</keyword>
<dbReference type="EMBL" id="KQ086125">
    <property type="protein sequence ID" value="KLO07687.1"/>
    <property type="molecule type" value="Genomic_DNA"/>
</dbReference>
<evidence type="ECO:0000256" key="10">
    <source>
        <dbReference type="RuleBase" id="RU000461"/>
    </source>
</evidence>
<evidence type="ECO:0000256" key="7">
    <source>
        <dbReference type="ARBA" id="ARBA00023004"/>
    </source>
</evidence>
<evidence type="ECO:0000256" key="3">
    <source>
        <dbReference type="ARBA" id="ARBA00010617"/>
    </source>
</evidence>
<keyword evidence="12" id="KW-1185">Reference proteome</keyword>
<accession>A0A0H2R8K4</accession>
<dbReference type="GO" id="GO:0016705">
    <property type="term" value="F:oxidoreductase activity, acting on paired donors, with incorporation or reduction of molecular oxygen"/>
    <property type="evidence" value="ECO:0007669"/>
    <property type="project" value="InterPro"/>
</dbReference>
<protein>
    <submittedName>
        <fullName evidence="11">Cytochrome P450</fullName>
    </submittedName>
</protein>
<keyword evidence="6 10" id="KW-0560">Oxidoreductase</keyword>
<reference evidence="11 12" key="1">
    <citation type="submission" date="2015-04" db="EMBL/GenBank/DDBJ databases">
        <title>Complete genome sequence of Schizopora paradoxa KUC8140, a cosmopolitan wood degrader in East Asia.</title>
        <authorList>
            <consortium name="DOE Joint Genome Institute"/>
            <person name="Min B."/>
            <person name="Park H."/>
            <person name="Jang Y."/>
            <person name="Kim J.-J."/>
            <person name="Kim K.H."/>
            <person name="Pangilinan J."/>
            <person name="Lipzen A."/>
            <person name="Riley R."/>
            <person name="Grigoriev I.V."/>
            <person name="Spatafora J.W."/>
            <person name="Choi I.-G."/>
        </authorList>
    </citation>
    <scope>NUCLEOTIDE SEQUENCE [LARGE SCALE GENOMIC DNA]</scope>
    <source>
        <strain evidence="11 12">KUC8140</strain>
    </source>
</reference>
<organism evidence="11 12">
    <name type="scientific">Schizopora paradoxa</name>
    <dbReference type="NCBI Taxonomy" id="27342"/>
    <lineage>
        <taxon>Eukaryota</taxon>
        <taxon>Fungi</taxon>
        <taxon>Dikarya</taxon>
        <taxon>Basidiomycota</taxon>
        <taxon>Agaricomycotina</taxon>
        <taxon>Agaricomycetes</taxon>
        <taxon>Hymenochaetales</taxon>
        <taxon>Schizoporaceae</taxon>
        <taxon>Schizopora</taxon>
    </lineage>
</organism>
<keyword evidence="7 9" id="KW-0408">Iron</keyword>
<evidence type="ECO:0000256" key="9">
    <source>
        <dbReference type="PIRSR" id="PIRSR602401-1"/>
    </source>
</evidence>
<sequence length="520" mass="59214">MSTVSSLSAALCLSLLSYWIVGFSRRRNLPYPPGPRGLPIIGNVLSMPKSHLWLKASEWGKDHGNLVFVQCFGSPLLFLNSYEDANELLDKRSTKYSSRPSLVMANELERWDWLATTTPYNDALRKYRTYIHRFFQSPEVLDYKPLQIRETHLLLNALLDDPKDYAKHVRRLPGAVIMMNVYGHEVTNENDPVIHLADETIRIVGDVVQFPILDLIPWLKYIPEWFPGGGFHKVAREARKLSYAVRNEAHEQTKERMANGDERESMTSVLVSENILEDGTILNEGYISAAAAATYLGGADTSATTIMTFILAIPKYPEIQRRGQEEIDAIIGCNRLPSFEDKEQLPYVRAICTEVLRWESILPLIPPHFTTEDDEYKGYFIPKGTTVFANAWEMAHNPTIYPEPHDFKPERWLGPHQPLRPEKYAFGFGRRLCPGQNWAENWSVFIAVASLLAAFDFEKARDSSGRFIVPNDSYDTSFDTWPLKVQNYTKVIEGCILDSKFSRCGFWSFLSSPSGDGVVE</sequence>
<keyword evidence="4 9" id="KW-0349">Heme</keyword>
<dbReference type="SUPFAM" id="SSF48264">
    <property type="entry name" value="Cytochrome P450"/>
    <property type="match status" value="1"/>
</dbReference>
<dbReference type="OrthoDB" id="1055148at2759"/>
<dbReference type="CDD" id="cd11065">
    <property type="entry name" value="CYP64-like"/>
    <property type="match status" value="1"/>
</dbReference>
<dbReference type="GO" id="GO:0020037">
    <property type="term" value="F:heme binding"/>
    <property type="evidence" value="ECO:0007669"/>
    <property type="project" value="InterPro"/>
</dbReference>
<dbReference type="PANTHER" id="PTHR46300:SF7">
    <property type="entry name" value="P450, PUTATIVE (EUROFUNG)-RELATED"/>
    <property type="match status" value="1"/>
</dbReference>
<dbReference type="Gene3D" id="1.10.630.10">
    <property type="entry name" value="Cytochrome P450"/>
    <property type="match status" value="1"/>
</dbReference>
<dbReference type="STRING" id="27342.A0A0H2R8K4"/>
<evidence type="ECO:0000256" key="4">
    <source>
        <dbReference type="ARBA" id="ARBA00022617"/>
    </source>
</evidence>
<comment type="pathway">
    <text evidence="2">Secondary metabolite biosynthesis.</text>
</comment>
<evidence type="ECO:0000256" key="8">
    <source>
        <dbReference type="ARBA" id="ARBA00023033"/>
    </source>
</evidence>
<evidence type="ECO:0000313" key="12">
    <source>
        <dbReference type="Proteomes" id="UP000053477"/>
    </source>
</evidence>
<dbReference type="InterPro" id="IPR017972">
    <property type="entry name" value="Cyt_P450_CS"/>
</dbReference>
<comment type="similarity">
    <text evidence="3 10">Belongs to the cytochrome P450 family.</text>
</comment>
<evidence type="ECO:0000256" key="5">
    <source>
        <dbReference type="ARBA" id="ARBA00022723"/>
    </source>
</evidence>
<evidence type="ECO:0000313" key="11">
    <source>
        <dbReference type="EMBL" id="KLO07687.1"/>
    </source>
</evidence>
<proteinExistence type="inferred from homology"/>
<dbReference type="InterPro" id="IPR001128">
    <property type="entry name" value="Cyt_P450"/>
</dbReference>